<evidence type="ECO:0000313" key="8">
    <source>
        <dbReference type="Proteomes" id="UP000305067"/>
    </source>
</evidence>
<comment type="similarity">
    <text evidence="2 6">Belongs to the terpene synthase family.</text>
</comment>
<evidence type="ECO:0000256" key="6">
    <source>
        <dbReference type="RuleBase" id="RU366034"/>
    </source>
</evidence>
<evidence type="ECO:0000256" key="2">
    <source>
        <dbReference type="ARBA" id="ARBA00006333"/>
    </source>
</evidence>
<dbReference type="EC" id="4.2.3.-" evidence="6"/>
<keyword evidence="5 6" id="KW-0456">Lyase</keyword>
<dbReference type="GO" id="GO:0008299">
    <property type="term" value="P:isoprenoid biosynthetic process"/>
    <property type="evidence" value="ECO:0007669"/>
    <property type="project" value="UniProtKB-ARBA"/>
</dbReference>
<sequence length="251" mass="28940">MKKKQRANFPKQGRFDVIAALSFPYVSEFQLGTCLMYYLWTFVVHDVVHEGEGMENTEEFVRGTKLSMEVFKDSEAMEVSDNPYVEVLQESQKNIPRLQKFLVQRRNTFGTEMACAVLEYSLDIDLPDIVFENATVAEMTEALCDVSMWANDLCSFNQKEQAQGDYQNFTPIFMQEYNLDLQSAIDKLAETACQRLHRHYQLKSQIHSIFQESQVSAELVRYFEGMKISSAGVTRCHYQSPSMRSVELHGS</sequence>
<dbReference type="GO" id="GO:0010333">
    <property type="term" value="F:terpene synthase activity"/>
    <property type="evidence" value="ECO:0007669"/>
    <property type="project" value="InterPro"/>
</dbReference>
<organism evidence="7 8">
    <name type="scientific">Pterulicium gracile</name>
    <dbReference type="NCBI Taxonomy" id="1884261"/>
    <lineage>
        <taxon>Eukaryota</taxon>
        <taxon>Fungi</taxon>
        <taxon>Dikarya</taxon>
        <taxon>Basidiomycota</taxon>
        <taxon>Agaricomycotina</taxon>
        <taxon>Agaricomycetes</taxon>
        <taxon>Agaricomycetidae</taxon>
        <taxon>Agaricales</taxon>
        <taxon>Pleurotineae</taxon>
        <taxon>Pterulaceae</taxon>
        <taxon>Pterulicium</taxon>
    </lineage>
</organism>
<reference evidence="7 8" key="1">
    <citation type="journal article" date="2019" name="Nat. Ecol. Evol.">
        <title>Megaphylogeny resolves global patterns of mushroom evolution.</title>
        <authorList>
            <person name="Varga T."/>
            <person name="Krizsan K."/>
            <person name="Foldi C."/>
            <person name="Dima B."/>
            <person name="Sanchez-Garcia M."/>
            <person name="Sanchez-Ramirez S."/>
            <person name="Szollosi G.J."/>
            <person name="Szarkandi J.G."/>
            <person name="Papp V."/>
            <person name="Albert L."/>
            <person name="Andreopoulos W."/>
            <person name="Angelini C."/>
            <person name="Antonin V."/>
            <person name="Barry K.W."/>
            <person name="Bougher N.L."/>
            <person name="Buchanan P."/>
            <person name="Buyck B."/>
            <person name="Bense V."/>
            <person name="Catcheside P."/>
            <person name="Chovatia M."/>
            <person name="Cooper J."/>
            <person name="Damon W."/>
            <person name="Desjardin D."/>
            <person name="Finy P."/>
            <person name="Geml J."/>
            <person name="Haridas S."/>
            <person name="Hughes K."/>
            <person name="Justo A."/>
            <person name="Karasinski D."/>
            <person name="Kautmanova I."/>
            <person name="Kiss B."/>
            <person name="Kocsube S."/>
            <person name="Kotiranta H."/>
            <person name="LaButti K.M."/>
            <person name="Lechner B.E."/>
            <person name="Liimatainen K."/>
            <person name="Lipzen A."/>
            <person name="Lukacs Z."/>
            <person name="Mihaltcheva S."/>
            <person name="Morgado L.N."/>
            <person name="Niskanen T."/>
            <person name="Noordeloos M.E."/>
            <person name="Ohm R.A."/>
            <person name="Ortiz-Santana B."/>
            <person name="Ovrebo C."/>
            <person name="Racz N."/>
            <person name="Riley R."/>
            <person name="Savchenko A."/>
            <person name="Shiryaev A."/>
            <person name="Soop K."/>
            <person name="Spirin V."/>
            <person name="Szebenyi C."/>
            <person name="Tomsovsky M."/>
            <person name="Tulloss R.E."/>
            <person name="Uehling J."/>
            <person name="Grigoriev I.V."/>
            <person name="Vagvolgyi C."/>
            <person name="Papp T."/>
            <person name="Martin F.M."/>
            <person name="Miettinen O."/>
            <person name="Hibbett D.S."/>
            <person name="Nagy L.G."/>
        </authorList>
    </citation>
    <scope>NUCLEOTIDE SEQUENCE [LARGE SCALE GENOMIC DNA]</scope>
    <source>
        <strain evidence="7 8">CBS 309.79</strain>
    </source>
</reference>
<dbReference type="Proteomes" id="UP000305067">
    <property type="component" value="Unassembled WGS sequence"/>
</dbReference>
<name>A0A5C3Q0K0_9AGAR</name>
<dbReference type="InterPro" id="IPR008949">
    <property type="entry name" value="Isoprenoid_synthase_dom_sf"/>
</dbReference>
<dbReference type="Pfam" id="PF19086">
    <property type="entry name" value="Terpene_syn_C_2"/>
    <property type="match status" value="1"/>
</dbReference>
<evidence type="ECO:0000313" key="7">
    <source>
        <dbReference type="EMBL" id="TFK95492.1"/>
    </source>
</evidence>
<dbReference type="AlphaFoldDB" id="A0A5C3Q0K0"/>
<dbReference type="SUPFAM" id="SSF48576">
    <property type="entry name" value="Terpenoid synthases"/>
    <property type="match status" value="1"/>
</dbReference>
<dbReference type="EMBL" id="ML178883">
    <property type="protein sequence ID" value="TFK95492.1"/>
    <property type="molecule type" value="Genomic_DNA"/>
</dbReference>
<dbReference type="InterPro" id="IPR034686">
    <property type="entry name" value="Terpene_cyclase-like_2"/>
</dbReference>
<keyword evidence="8" id="KW-1185">Reference proteome</keyword>
<protein>
    <recommendedName>
        <fullName evidence="6">Terpene synthase</fullName>
        <ecNumber evidence="6">4.2.3.-</ecNumber>
    </recommendedName>
</protein>
<evidence type="ECO:0000256" key="5">
    <source>
        <dbReference type="ARBA" id="ARBA00023239"/>
    </source>
</evidence>
<dbReference type="OrthoDB" id="6486656at2759"/>
<dbReference type="PANTHER" id="PTHR35201:SF4">
    <property type="entry name" value="BETA-PINACENE SYNTHASE-RELATED"/>
    <property type="match status" value="1"/>
</dbReference>
<comment type="cofactor">
    <cofactor evidence="1 6">
        <name>Mg(2+)</name>
        <dbReference type="ChEBI" id="CHEBI:18420"/>
    </cofactor>
</comment>
<dbReference type="PANTHER" id="PTHR35201">
    <property type="entry name" value="TERPENE SYNTHASE"/>
    <property type="match status" value="1"/>
</dbReference>
<keyword evidence="4 6" id="KW-0460">Magnesium</keyword>
<gene>
    <name evidence="7" type="ORF">BDV98DRAFT_517542</name>
</gene>
<dbReference type="GO" id="GO:0046872">
    <property type="term" value="F:metal ion binding"/>
    <property type="evidence" value="ECO:0007669"/>
    <property type="project" value="UniProtKB-KW"/>
</dbReference>
<proteinExistence type="inferred from homology"/>
<dbReference type="Gene3D" id="1.10.600.10">
    <property type="entry name" value="Farnesyl Diphosphate Synthase"/>
    <property type="match status" value="2"/>
</dbReference>
<accession>A0A5C3Q0K0</accession>
<evidence type="ECO:0000256" key="4">
    <source>
        <dbReference type="ARBA" id="ARBA00022842"/>
    </source>
</evidence>
<keyword evidence="3 6" id="KW-0479">Metal-binding</keyword>
<evidence type="ECO:0000256" key="1">
    <source>
        <dbReference type="ARBA" id="ARBA00001946"/>
    </source>
</evidence>
<evidence type="ECO:0000256" key="3">
    <source>
        <dbReference type="ARBA" id="ARBA00022723"/>
    </source>
</evidence>